<evidence type="ECO:0000313" key="2">
    <source>
        <dbReference type="EMBL" id="PPE05981.1"/>
    </source>
</evidence>
<feature type="transmembrane region" description="Helical" evidence="1">
    <location>
        <begin position="270"/>
        <end position="292"/>
    </location>
</feature>
<reference evidence="2 3" key="1">
    <citation type="submission" date="2017-11" db="EMBL/GenBank/DDBJ databases">
        <title>Genome sequence of Entomoplasma lucivorax PIPN-2 (ATCC 49196).</title>
        <authorList>
            <person name="Lo W.-S."/>
            <person name="Gasparich G.E."/>
            <person name="Kuo C.-H."/>
        </authorList>
    </citation>
    <scope>NUCLEOTIDE SEQUENCE [LARGE SCALE GENOMIC DNA]</scope>
    <source>
        <strain evidence="2 3">PIPN-2</strain>
    </source>
</reference>
<feature type="transmembrane region" description="Helical" evidence="1">
    <location>
        <begin position="64"/>
        <end position="85"/>
    </location>
</feature>
<dbReference type="AlphaFoldDB" id="A0A2S5RF93"/>
<protein>
    <submittedName>
        <fullName evidence="2">Uncharacterized protein</fullName>
    </submittedName>
</protein>
<keyword evidence="1" id="KW-1133">Transmembrane helix</keyword>
<dbReference type="STRING" id="1399797.GCA_000518285_01687"/>
<feature type="transmembrane region" description="Helical" evidence="1">
    <location>
        <begin position="192"/>
        <end position="213"/>
    </location>
</feature>
<evidence type="ECO:0000313" key="3">
    <source>
        <dbReference type="Proteomes" id="UP000237865"/>
    </source>
</evidence>
<keyword evidence="1" id="KW-0812">Transmembrane</keyword>
<keyword evidence="1" id="KW-0472">Membrane</keyword>
<accession>A0A2S5RF93</accession>
<sequence length="295" mass="34681">MLAKKYNNLNFELDSFRKTFKLFFTLMVKNPKTYILYLIFPLFPLLLILFIWTIAISANIYPPMLINFLGVNLIFSNFFVIQTLINWKNSIILKRIKMNGVSKYNFILILYLIFIPLFMLSVVINMLFFVIIAKSIPFSEQMFMAATIAFLNLALDNFTPYTFIFSFLILTLFAIFLFSMILIVVFKVRKNGYVRVILFSFLLFTLLFSDIIINSQMSSQWEWMIIIGYFSPGRYFMWVLLFINSYANIDPLGVTQIIDYVFGYLSFPKMWIPSLVSGVLLCTTPPLSFVLFNWR</sequence>
<feature type="transmembrane region" description="Helical" evidence="1">
    <location>
        <begin position="106"/>
        <end position="132"/>
    </location>
</feature>
<dbReference type="Proteomes" id="UP000237865">
    <property type="component" value="Unassembled WGS sequence"/>
</dbReference>
<dbReference type="RefSeq" id="WP_028126915.1">
    <property type="nucleotide sequence ID" value="NZ_PHNE01000001.1"/>
</dbReference>
<name>A0A2S5RF93_9MOLU</name>
<comment type="caution">
    <text evidence="2">The sequence shown here is derived from an EMBL/GenBank/DDBJ whole genome shotgun (WGS) entry which is preliminary data.</text>
</comment>
<feature type="transmembrane region" description="Helical" evidence="1">
    <location>
        <begin position="162"/>
        <end position="186"/>
    </location>
</feature>
<gene>
    <name evidence="2" type="ORF">ELUCI_v1c02720</name>
</gene>
<keyword evidence="3" id="KW-1185">Reference proteome</keyword>
<evidence type="ECO:0000256" key="1">
    <source>
        <dbReference type="SAM" id="Phobius"/>
    </source>
</evidence>
<feature type="transmembrane region" description="Helical" evidence="1">
    <location>
        <begin position="34"/>
        <end position="58"/>
    </location>
</feature>
<dbReference type="EMBL" id="PHNE01000001">
    <property type="protein sequence ID" value="PPE05981.1"/>
    <property type="molecule type" value="Genomic_DNA"/>
</dbReference>
<organism evidence="2 3">
    <name type="scientific">Williamsoniiplasma lucivorax</name>
    <dbReference type="NCBI Taxonomy" id="209274"/>
    <lineage>
        <taxon>Bacteria</taxon>
        <taxon>Bacillati</taxon>
        <taxon>Mycoplasmatota</taxon>
        <taxon>Mollicutes</taxon>
        <taxon>Entomoplasmatales</taxon>
        <taxon>Williamsoniiplasma</taxon>
    </lineage>
</organism>
<proteinExistence type="predicted"/>